<feature type="transmembrane region" description="Helical" evidence="1">
    <location>
        <begin position="257"/>
        <end position="277"/>
    </location>
</feature>
<dbReference type="OrthoDB" id="5403594at2759"/>
<dbReference type="AlphaFoldDB" id="A0A1L7XU48"/>
<protein>
    <recommendedName>
        <fullName evidence="4">Thioredoxin domain-containing protein</fullName>
    </recommendedName>
</protein>
<evidence type="ECO:0000313" key="3">
    <source>
        <dbReference type="Proteomes" id="UP000184330"/>
    </source>
</evidence>
<evidence type="ECO:0000313" key="2">
    <source>
        <dbReference type="EMBL" id="CZR68539.1"/>
    </source>
</evidence>
<sequence length="506" mass="57920">MVFKSDRLKLRMRASSRLEFGSSKDTRDMLYNIKAFLKKSEDTRLSKARGLNVRSDVYMTRLRTASYVCTLGKGFALSNFSPKRIQNLNTNIIASTITPFQHGLLRPKLFQARLEDVWNSFCVVLPLDEQQPPILHDIECTAFQQASRRHLEGAKQNVCHGISWEHGRCLDSRHLFAAPFSNEVNWLAPAFWIASMLSAFLSVTMPCKHQFFMGTLILADDERDLREFKKFLHHNPHGPAARPKLGVVLLLSSAKMFFDMALMLYIISLGVYLGGVWQRGSDKGADMPGQMDSRNTFIWFLAFTVLFIFLYLAIDRLTNTGPMQGWTCLLNWYNAGITPCLDGRCRDRKLCSHDYPTHFKFKQTKSVPSKPTLFGRLCTWLLPGRSHCDGTCLDSETCWGQTRDLRNGPYSDSLSMWKQEFDISMLETSSQAEIFINYRISKSARFKDIKFATFTSGKDLPKNPPKHVPTIRIFKDGKKHTELVGLEECQTLSKLLEKKFVLERSS</sequence>
<proteinExistence type="predicted"/>
<name>A0A1L7XU48_9HELO</name>
<keyword evidence="1" id="KW-0472">Membrane</keyword>
<feature type="transmembrane region" description="Helical" evidence="1">
    <location>
        <begin position="297"/>
        <end position="314"/>
    </location>
</feature>
<evidence type="ECO:0000256" key="1">
    <source>
        <dbReference type="SAM" id="Phobius"/>
    </source>
</evidence>
<organism evidence="2 3">
    <name type="scientific">Phialocephala subalpina</name>
    <dbReference type="NCBI Taxonomy" id="576137"/>
    <lineage>
        <taxon>Eukaryota</taxon>
        <taxon>Fungi</taxon>
        <taxon>Dikarya</taxon>
        <taxon>Ascomycota</taxon>
        <taxon>Pezizomycotina</taxon>
        <taxon>Leotiomycetes</taxon>
        <taxon>Helotiales</taxon>
        <taxon>Mollisiaceae</taxon>
        <taxon>Phialocephala</taxon>
        <taxon>Phialocephala fortinii species complex</taxon>
    </lineage>
</organism>
<dbReference type="EMBL" id="FJOG01000056">
    <property type="protein sequence ID" value="CZR68539.1"/>
    <property type="molecule type" value="Genomic_DNA"/>
</dbReference>
<accession>A0A1L7XU48</accession>
<keyword evidence="1" id="KW-1133">Transmembrane helix</keyword>
<keyword evidence="1" id="KW-0812">Transmembrane</keyword>
<gene>
    <name evidence="2" type="ORF">PAC_18438</name>
</gene>
<evidence type="ECO:0008006" key="4">
    <source>
        <dbReference type="Google" id="ProtNLM"/>
    </source>
</evidence>
<reference evidence="2 3" key="1">
    <citation type="submission" date="2016-03" db="EMBL/GenBank/DDBJ databases">
        <authorList>
            <person name="Ploux O."/>
        </authorList>
    </citation>
    <scope>NUCLEOTIDE SEQUENCE [LARGE SCALE GENOMIC DNA]</scope>
    <source>
        <strain evidence="2 3">UAMH 11012</strain>
    </source>
</reference>
<dbReference type="Gene3D" id="3.40.30.10">
    <property type="entry name" value="Glutaredoxin"/>
    <property type="match status" value="1"/>
</dbReference>
<dbReference type="Proteomes" id="UP000184330">
    <property type="component" value="Unassembled WGS sequence"/>
</dbReference>
<keyword evidence="3" id="KW-1185">Reference proteome</keyword>